<dbReference type="SUPFAM" id="SSF54236">
    <property type="entry name" value="Ubiquitin-like"/>
    <property type="match status" value="1"/>
</dbReference>
<feature type="compositionally biased region" description="Polar residues" evidence="1">
    <location>
        <begin position="670"/>
        <end position="684"/>
    </location>
</feature>
<dbReference type="Gene3D" id="3.10.20.90">
    <property type="entry name" value="Phosphatidylinositol 3-kinase Catalytic Subunit, Chain A, domain 1"/>
    <property type="match status" value="1"/>
</dbReference>
<evidence type="ECO:0000313" key="2">
    <source>
        <dbReference type="EMBL" id="KAE8242694.1"/>
    </source>
</evidence>
<dbReference type="Proteomes" id="UP000077521">
    <property type="component" value="Unassembled WGS sequence"/>
</dbReference>
<dbReference type="EMBL" id="LWDF02000780">
    <property type="protein sequence ID" value="KAE8242694.1"/>
    <property type="molecule type" value="Genomic_DNA"/>
</dbReference>
<dbReference type="InterPro" id="IPR029071">
    <property type="entry name" value="Ubiquitin-like_domsf"/>
</dbReference>
<evidence type="ECO:0000313" key="3">
    <source>
        <dbReference type="Proteomes" id="UP000077521"/>
    </source>
</evidence>
<reference evidence="2" key="1">
    <citation type="submission" date="2016-04" db="EMBL/GenBank/DDBJ databases">
        <authorList>
            <person name="Nguyen H.D."/>
            <person name="Samba Siva P."/>
            <person name="Cullis J."/>
            <person name="Levesque C.A."/>
            <person name="Hambleton S."/>
        </authorList>
    </citation>
    <scope>NUCLEOTIDE SEQUENCE</scope>
    <source>
        <strain evidence="2">DAOMC 236416</strain>
    </source>
</reference>
<feature type="compositionally biased region" description="Polar residues" evidence="1">
    <location>
        <begin position="361"/>
        <end position="372"/>
    </location>
</feature>
<feature type="compositionally biased region" description="Low complexity" evidence="1">
    <location>
        <begin position="373"/>
        <end position="388"/>
    </location>
</feature>
<protein>
    <recommendedName>
        <fullName evidence="4">Ubiquitin-like domain-containing protein</fullName>
    </recommendedName>
</protein>
<feature type="region of interest" description="Disordered" evidence="1">
    <location>
        <begin position="360"/>
        <end position="407"/>
    </location>
</feature>
<reference evidence="2" key="2">
    <citation type="journal article" date="2019" name="IMA Fungus">
        <title>Genome sequencing and comparison of five Tilletia species to identify candidate genes for the detection of regulated species infecting wheat.</title>
        <authorList>
            <person name="Nguyen H.D.T."/>
            <person name="Sultana T."/>
            <person name="Kesanakurti P."/>
            <person name="Hambleton S."/>
        </authorList>
    </citation>
    <scope>NUCLEOTIDE SEQUENCE</scope>
    <source>
        <strain evidence="2">DAOMC 236416</strain>
    </source>
</reference>
<gene>
    <name evidence="2" type="ORF">A4X13_0g7053</name>
</gene>
<evidence type="ECO:0008006" key="4">
    <source>
        <dbReference type="Google" id="ProtNLM"/>
    </source>
</evidence>
<accession>A0A177T4W0</accession>
<proteinExistence type="predicted"/>
<name>A0A177T4W0_9BASI</name>
<keyword evidence="3" id="KW-1185">Reference proteome</keyword>
<feature type="region of interest" description="Disordered" evidence="1">
    <location>
        <begin position="667"/>
        <end position="691"/>
    </location>
</feature>
<feature type="compositionally biased region" description="Polar residues" evidence="1">
    <location>
        <begin position="398"/>
        <end position="407"/>
    </location>
</feature>
<feature type="region of interest" description="Disordered" evidence="1">
    <location>
        <begin position="87"/>
        <end position="113"/>
    </location>
</feature>
<sequence length="691" mass="76768">MIKELLDKDLESKEGPADHLIRVYHEQAIYEFEAEADKSLQEHLLQRGLKLSRQTRILHEGERLDIEDDLTTLPTSAKLVIEQEQVGGGGRVTSGPGRASRGREARIPPCDDLSSNSPYYRGRTLARIGGEEVGIEHGLVRGKYTQLPESTRGNRGIQLQGRIVGLWTIVLGPSTPLNTLTKLLEATYEKYFVFKFNGVEVDTSKTPSEISLLDGQTLEVFNLIQPPPPAEEDPDALRYMIEGSIKELPPPLPGHVRVQLITEDQRTFAATIRADAPFSLIAEHINKECGENLRYVLDGTRIAENMTMEQNDINNEDQIDVHGEMTGGGDTNRVDEEEEYDQDGHYSETNHEPIGIFAVPSPSTTQTVPNNNSTTASSLPPPHSTSSSGYQAHPQVTPAPNVSTPTRRATIPTRSTIDAVGKFKGRHAKAFIRKYEALGARTNASPDDLIQDLSFYVEDVEPDIFSLIEAHSSYIAKDWPGIKRYILTGFEGPDTDKYTEHDLAVFVSTPRSLGTITELNHHSLSFKDMGDKLLQRGQIGSKQYLQYFVRGLPDEVLLSLADSTLEDEHATFQDVLEEVQRFFQPSTFFKKASLEKQRERAQLEHRAPTNGPALHLSLVSGRNGNDKESVMVKQLERISLNFAHAMERAAQPAFAAPRFASSTQGIKMPTQYQHPAPQTFTTNGPTPPSSQ</sequence>
<organism evidence="2 3">
    <name type="scientific">Tilletia indica</name>
    <dbReference type="NCBI Taxonomy" id="43049"/>
    <lineage>
        <taxon>Eukaryota</taxon>
        <taxon>Fungi</taxon>
        <taxon>Dikarya</taxon>
        <taxon>Basidiomycota</taxon>
        <taxon>Ustilaginomycotina</taxon>
        <taxon>Exobasidiomycetes</taxon>
        <taxon>Tilletiales</taxon>
        <taxon>Tilletiaceae</taxon>
        <taxon>Tilletia</taxon>
    </lineage>
</organism>
<evidence type="ECO:0000256" key="1">
    <source>
        <dbReference type="SAM" id="MobiDB-lite"/>
    </source>
</evidence>
<dbReference type="AlphaFoldDB" id="A0A177T4W0"/>
<comment type="caution">
    <text evidence="2">The sequence shown here is derived from an EMBL/GenBank/DDBJ whole genome shotgun (WGS) entry which is preliminary data.</text>
</comment>